<dbReference type="AlphaFoldDB" id="A0A3S4IGX4"/>
<name>A0A3S4IGX4_CHRVL</name>
<dbReference type="EMBL" id="LR134182">
    <property type="protein sequence ID" value="VEB43206.1"/>
    <property type="molecule type" value="Genomic_DNA"/>
</dbReference>
<accession>A0A3S4IGX4</accession>
<protein>
    <submittedName>
        <fullName evidence="1">Uncharacterized protein</fullName>
    </submittedName>
</protein>
<gene>
    <name evidence="1" type="ORF">NCTC9695_03660</name>
</gene>
<proteinExistence type="predicted"/>
<sequence>MELASWDEDEALWPKDLSLKAFWEWFDVEIHSTVIDSVDEDITNSPASEL</sequence>
<evidence type="ECO:0000313" key="2">
    <source>
        <dbReference type="Proteomes" id="UP000275777"/>
    </source>
</evidence>
<organism evidence="1 2">
    <name type="scientific">Chromobacterium violaceum</name>
    <dbReference type="NCBI Taxonomy" id="536"/>
    <lineage>
        <taxon>Bacteria</taxon>
        <taxon>Pseudomonadati</taxon>
        <taxon>Pseudomonadota</taxon>
        <taxon>Betaproteobacteria</taxon>
        <taxon>Neisseriales</taxon>
        <taxon>Chromobacteriaceae</taxon>
        <taxon>Chromobacterium</taxon>
    </lineage>
</organism>
<evidence type="ECO:0000313" key="1">
    <source>
        <dbReference type="EMBL" id="VEB43206.1"/>
    </source>
</evidence>
<reference evidence="1 2" key="1">
    <citation type="submission" date="2018-12" db="EMBL/GenBank/DDBJ databases">
        <authorList>
            <consortium name="Pathogen Informatics"/>
        </authorList>
    </citation>
    <scope>NUCLEOTIDE SEQUENCE [LARGE SCALE GENOMIC DNA]</scope>
    <source>
        <strain evidence="1 2">NCTC9695</strain>
    </source>
</reference>
<dbReference type="Proteomes" id="UP000275777">
    <property type="component" value="Chromosome"/>
</dbReference>